<dbReference type="PANTHER" id="PTHR48207">
    <property type="entry name" value="SUCCINATE--HYDROXYMETHYLGLUTARATE COA-TRANSFERASE"/>
    <property type="match status" value="1"/>
</dbReference>
<evidence type="ECO:0000256" key="1">
    <source>
        <dbReference type="ARBA" id="ARBA00022679"/>
    </source>
</evidence>
<dbReference type="GO" id="GO:0016740">
    <property type="term" value="F:transferase activity"/>
    <property type="evidence" value="ECO:0007669"/>
    <property type="project" value="UniProtKB-KW"/>
</dbReference>
<keyword evidence="4" id="KW-1185">Reference proteome</keyword>
<dbReference type="PANTHER" id="PTHR48207:SF4">
    <property type="entry name" value="BLL6097 PROTEIN"/>
    <property type="match status" value="1"/>
</dbReference>
<reference evidence="4" key="1">
    <citation type="journal article" date="2019" name="Int. J. Syst. Evol. Microbiol.">
        <title>The Global Catalogue of Microorganisms (GCM) 10K type strain sequencing project: providing services to taxonomists for standard genome sequencing and annotation.</title>
        <authorList>
            <consortium name="The Broad Institute Genomics Platform"/>
            <consortium name="The Broad Institute Genome Sequencing Center for Infectious Disease"/>
            <person name="Wu L."/>
            <person name="Ma J."/>
        </authorList>
    </citation>
    <scope>NUCLEOTIDE SEQUENCE [LARGE SCALE GENOMIC DNA]</scope>
    <source>
        <strain evidence="4">KCTC 42911</strain>
    </source>
</reference>
<accession>A0ABV7TFJ0</accession>
<dbReference type="InterPro" id="IPR023606">
    <property type="entry name" value="CoA-Trfase_III_dom_1_sf"/>
</dbReference>
<keyword evidence="1 3" id="KW-0808">Transferase</keyword>
<protein>
    <submittedName>
        <fullName evidence="3">CaiB/BaiF CoA transferase family protein</fullName>
    </submittedName>
</protein>
<comment type="caution">
    <text evidence="3">The sequence shown here is derived from an EMBL/GenBank/DDBJ whole genome shotgun (WGS) entry which is preliminary data.</text>
</comment>
<dbReference type="RefSeq" id="WP_386734974.1">
    <property type="nucleotide sequence ID" value="NZ_JBHRXI010000008.1"/>
</dbReference>
<evidence type="ECO:0000256" key="2">
    <source>
        <dbReference type="SAM" id="MobiDB-lite"/>
    </source>
</evidence>
<feature type="region of interest" description="Disordered" evidence="2">
    <location>
        <begin position="347"/>
        <end position="372"/>
    </location>
</feature>
<dbReference type="InterPro" id="IPR044855">
    <property type="entry name" value="CoA-Trfase_III_dom3_sf"/>
</dbReference>
<organism evidence="3 4">
    <name type="scientific">Lutimaribacter marinistellae</name>
    <dbReference type="NCBI Taxonomy" id="1820329"/>
    <lineage>
        <taxon>Bacteria</taxon>
        <taxon>Pseudomonadati</taxon>
        <taxon>Pseudomonadota</taxon>
        <taxon>Alphaproteobacteria</taxon>
        <taxon>Rhodobacterales</taxon>
        <taxon>Roseobacteraceae</taxon>
        <taxon>Lutimaribacter</taxon>
    </lineage>
</organism>
<dbReference type="EMBL" id="JBHRXI010000008">
    <property type="protein sequence ID" value="MFC3613781.1"/>
    <property type="molecule type" value="Genomic_DNA"/>
</dbReference>
<dbReference type="Proteomes" id="UP001595629">
    <property type="component" value="Unassembled WGS sequence"/>
</dbReference>
<sequence>MQLSGIRVVEIGQAFAGPFASEILAHLGADVIKIERPGSGDEARRWGPPFWGEDAAVFHAINSNKRSVALDLKDPTDVATCRSLIADADVLVHNLRPGALNRLGLGPDTLASEFPRLIYAEISAYGPKGPLKDLPGYEILGQAFGGVMSITGEADRAPVRCGPSVCDFGSGMWLAIGVLAAIQERHRTGKGGLVQTSLFETALAWTAVAASSYLASGNEPGRNGASHHLISPYGYFETETGPLMLACASDALFRKLAEVLDRPDWPDDDRFRDNPARVRNKALIEGMVGDLLKRKPQEYWFDVLGKAGVPCAPVNTISEALDHAQTEALGMVQAAPDNPEIRGLGLPLSFNGKRPEQHTGAPPVGSSEASWS</sequence>
<dbReference type="Pfam" id="PF02515">
    <property type="entry name" value="CoA_transf_3"/>
    <property type="match status" value="1"/>
</dbReference>
<dbReference type="InterPro" id="IPR003673">
    <property type="entry name" value="CoA-Trfase_fam_III"/>
</dbReference>
<evidence type="ECO:0000313" key="3">
    <source>
        <dbReference type="EMBL" id="MFC3613781.1"/>
    </source>
</evidence>
<dbReference type="InterPro" id="IPR050483">
    <property type="entry name" value="CoA-transferase_III_domain"/>
</dbReference>
<dbReference type="Gene3D" id="3.30.1540.10">
    <property type="entry name" value="formyl-coa transferase, domain 3"/>
    <property type="match status" value="1"/>
</dbReference>
<evidence type="ECO:0000313" key="4">
    <source>
        <dbReference type="Proteomes" id="UP001595629"/>
    </source>
</evidence>
<gene>
    <name evidence="3" type="ORF">ACFORG_08430</name>
</gene>
<dbReference type="SUPFAM" id="SSF89796">
    <property type="entry name" value="CoA-transferase family III (CaiB/BaiF)"/>
    <property type="match status" value="1"/>
</dbReference>
<proteinExistence type="predicted"/>
<name>A0ABV7TFJ0_9RHOB</name>
<dbReference type="Gene3D" id="3.40.50.10540">
    <property type="entry name" value="Crotonobetainyl-coa:carnitine coa-transferase, domain 1"/>
    <property type="match status" value="1"/>
</dbReference>